<dbReference type="SUPFAM" id="SSF102705">
    <property type="entry name" value="NIF3 (NGG1p interacting factor 3)-like"/>
    <property type="match status" value="1"/>
</dbReference>
<name>A0A5S9Q9R7_9GAMM</name>
<keyword evidence="1" id="KW-0378">Hydrolase</keyword>
<dbReference type="Gene3D" id="3.30.70.120">
    <property type="match status" value="1"/>
</dbReference>
<dbReference type="GO" id="GO:0016787">
    <property type="term" value="F:hydrolase activity"/>
    <property type="evidence" value="ECO:0007669"/>
    <property type="project" value="UniProtKB-KW"/>
</dbReference>
<sequence>MYKFCFYVPSADADAVKTAVFATGAGAIGDYRECCFESAGTGQFRPLDGASPAIGVVGDLEHVDELKVELVCATAHILDAVRAMINAHPYEEPAYEVWPVLTLADLEETLE</sequence>
<gene>
    <name evidence="1" type="ORF">DPBNPPHM_01744</name>
</gene>
<evidence type="ECO:0000313" key="2">
    <source>
        <dbReference type="Proteomes" id="UP000434580"/>
    </source>
</evidence>
<dbReference type="FunFam" id="3.30.70.120:FF:000006">
    <property type="entry name" value="GTP cyclohydrolase 1 type 2 homolog"/>
    <property type="match status" value="1"/>
</dbReference>
<accession>A0A5S9Q9R7</accession>
<proteinExistence type="predicted"/>
<dbReference type="Proteomes" id="UP000434580">
    <property type="component" value="Unassembled WGS sequence"/>
</dbReference>
<dbReference type="InterPro" id="IPR015867">
    <property type="entry name" value="N-reg_PII/ATP_PRibTrfase_C"/>
</dbReference>
<dbReference type="OrthoDB" id="9795763at2"/>
<dbReference type="PANTHER" id="PTHR41774:SF1">
    <property type="entry name" value="NGG1P INTERACTING FACTOR NIF3"/>
    <property type="match status" value="1"/>
</dbReference>
<reference evidence="1 2" key="1">
    <citation type="submission" date="2019-11" db="EMBL/GenBank/DDBJ databases">
        <authorList>
            <person name="Holert J."/>
        </authorList>
    </citation>
    <scope>NUCLEOTIDE SEQUENCE [LARGE SCALE GENOMIC DNA]</scope>
    <source>
        <strain evidence="1">BC5_2</strain>
    </source>
</reference>
<organism evidence="1 2">
    <name type="scientific">BD1-7 clade bacterium</name>
    <dbReference type="NCBI Taxonomy" id="2029982"/>
    <lineage>
        <taxon>Bacteria</taxon>
        <taxon>Pseudomonadati</taxon>
        <taxon>Pseudomonadota</taxon>
        <taxon>Gammaproteobacteria</taxon>
        <taxon>Cellvibrionales</taxon>
        <taxon>Spongiibacteraceae</taxon>
        <taxon>BD1-7 clade</taxon>
    </lineage>
</organism>
<dbReference type="EMBL" id="CACSII010000017">
    <property type="protein sequence ID" value="CAA0113854.1"/>
    <property type="molecule type" value="Genomic_DNA"/>
</dbReference>
<evidence type="ECO:0000313" key="1">
    <source>
        <dbReference type="EMBL" id="CAA0113854.1"/>
    </source>
</evidence>
<protein>
    <submittedName>
        <fullName evidence="1">GTP cyclohydrolase 1 type 2</fullName>
    </submittedName>
</protein>
<dbReference type="InterPro" id="IPR036069">
    <property type="entry name" value="DUF34/NIF3_sf"/>
</dbReference>
<dbReference type="PANTHER" id="PTHR41774">
    <property type="match status" value="1"/>
</dbReference>
<dbReference type="AlphaFoldDB" id="A0A5S9Q9R7"/>